<dbReference type="EMBL" id="QFQZ01000029">
    <property type="protein sequence ID" value="PZR34301.1"/>
    <property type="molecule type" value="Genomic_DNA"/>
</dbReference>
<sequence>MIGYTLVGSNDLDKAKAFYDALFETVGVKRLMEFPTGGCAWGAEWGKPMFGVGKPYDGQAATFGNGTMIALTVDERAKVDALHDKAVALGGQCEGKPGVRGEEGPRAFYAAYFRDLDGNKLCAFRVGPA</sequence>
<dbReference type="Gene3D" id="3.10.180.10">
    <property type="entry name" value="2,3-Dihydroxybiphenyl 1,2-Dioxygenase, domain 1"/>
    <property type="match status" value="1"/>
</dbReference>
<evidence type="ECO:0000259" key="1">
    <source>
        <dbReference type="PROSITE" id="PS51819"/>
    </source>
</evidence>
<protein>
    <submittedName>
        <fullName evidence="2">Glyoxalase</fullName>
    </submittedName>
</protein>
<dbReference type="Proteomes" id="UP000249393">
    <property type="component" value="Unassembled WGS sequence"/>
</dbReference>
<dbReference type="PANTHER" id="PTHR35006">
    <property type="entry name" value="GLYOXALASE FAMILY PROTEIN (AFU_ORTHOLOGUE AFUA_5G14830)"/>
    <property type="match status" value="1"/>
</dbReference>
<evidence type="ECO:0000313" key="2">
    <source>
        <dbReference type="EMBL" id="PZR34301.1"/>
    </source>
</evidence>
<evidence type="ECO:0000313" key="3">
    <source>
        <dbReference type="Proteomes" id="UP000249393"/>
    </source>
</evidence>
<reference evidence="2 3" key="1">
    <citation type="submission" date="2017-08" db="EMBL/GenBank/DDBJ databases">
        <title>Infants hospitalized years apart are colonized by the same room-sourced microbial strains.</title>
        <authorList>
            <person name="Brooks B."/>
            <person name="Olm M.R."/>
            <person name="Firek B.A."/>
            <person name="Baker R."/>
            <person name="Thomas B.C."/>
            <person name="Morowitz M.J."/>
            <person name="Banfield J.F."/>
        </authorList>
    </citation>
    <scope>NUCLEOTIDE SEQUENCE [LARGE SCALE GENOMIC DNA]</scope>
    <source>
        <strain evidence="2">S2_003_000_R2_4</strain>
    </source>
</reference>
<dbReference type="SUPFAM" id="SSF54593">
    <property type="entry name" value="Glyoxalase/Bleomycin resistance protein/Dihydroxybiphenyl dioxygenase"/>
    <property type="match status" value="1"/>
</dbReference>
<comment type="caution">
    <text evidence="2">The sequence shown here is derived from an EMBL/GenBank/DDBJ whole genome shotgun (WGS) entry which is preliminary data.</text>
</comment>
<dbReference type="CDD" id="cd07262">
    <property type="entry name" value="VOC_like"/>
    <property type="match status" value="1"/>
</dbReference>
<dbReference type="AlphaFoldDB" id="A0A2W5XAU0"/>
<dbReference type="InterPro" id="IPR037523">
    <property type="entry name" value="VOC_core"/>
</dbReference>
<accession>A0A2W5XAU0</accession>
<dbReference type="Pfam" id="PF00903">
    <property type="entry name" value="Glyoxalase"/>
    <property type="match status" value="1"/>
</dbReference>
<proteinExistence type="predicted"/>
<dbReference type="PANTHER" id="PTHR35006:SF1">
    <property type="entry name" value="BLL2941 PROTEIN"/>
    <property type="match status" value="1"/>
</dbReference>
<dbReference type="InterPro" id="IPR029068">
    <property type="entry name" value="Glyas_Bleomycin-R_OHBP_Dase"/>
</dbReference>
<dbReference type="PROSITE" id="PS51819">
    <property type="entry name" value="VOC"/>
    <property type="match status" value="1"/>
</dbReference>
<dbReference type="RefSeq" id="WP_304277532.1">
    <property type="nucleotide sequence ID" value="NZ_QFQZ01000029.1"/>
</dbReference>
<gene>
    <name evidence="2" type="ORF">DI526_10835</name>
</gene>
<organism evidence="2 3">
    <name type="scientific">Caulobacter segnis</name>
    <dbReference type="NCBI Taxonomy" id="88688"/>
    <lineage>
        <taxon>Bacteria</taxon>
        <taxon>Pseudomonadati</taxon>
        <taxon>Pseudomonadota</taxon>
        <taxon>Alphaproteobacteria</taxon>
        <taxon>Caulobacterales</taxon>
        <taxon>Caulobacteraceae</taxon>
        <taxon>Caulobacter</taxon>
    </lineage>
</organism>
<dbReference type="InterPro" id="IPR004360">
    <property type="entry name" value="Glyas_Fos-R_dOase_dom"/>
</dbReference>
<feature type="domain" description="VOC" evidence="1">
    <location>
        <begin position="1"/>
        <end position="126"/>
    </location>
</feature>
<name>A0A2W5XAU0_9CAUL</name>